<evidence type="ECO:0000313" key="2">
    <source>
        <dbReference type="Proteomes" id="UP000078046"/>
    </source>
</evidence>
<accession>A0A177AZ82</accession>
<dbReference type="EMBL" id="LWCA01000684">
    <property type="protein sequence ID" value="OAF67347.1"/>
    <property type="molecule type" value="Genomic_DNA"/>
</dbReference>
<comment type="caution">
    <text evidence="1">The sequence shown here is derived from an EMBL/GenBank/DDBJ whole genome shotgun (WGS) entry which is preliminary data.</text>
</comment>
<organism evidence="1 2">
    <name type="scientific">Intoshia linei</name>
    <dbReference type="NCBI Taxonomy" id="1819745"/>
    <lineage>
        <taxon>Eukaryota</taxon>
        <taxon>Metazoa</taxon>
        <taxon>Spiralia</taxon>
        <taxon>Lophotrochozoa</taxon>
        <taxon>Mesozoa</taxon>
        <taxon>Orthonectida</taxon>
        <taxon>Rhopaluridae</taxon>
        <taxon>Intoshia</taxon>
    </lineage>
</organism>
<sequence length="126" mass="14811">MLISQHLEEHRSIVLQNNPLPTISNVFIEEKGALRIKLMAIARFLVIDEENYKHKMYLLDRLDFVTVLVNTGRDTCLDFVREEAIRLLVVLSTKRDHSNFSIIKDVLIELKKRCKREDIPDFETCQ</sequence>
<keyword evidence="2" id="KW-1185">Reference proteome</keyword>
<name>A0A177AZ82_9BILA</name>
<proteinExistence type="predicted"/>
<gene>
    <name evidence="1" type="ORF">A3Q56_04900</name>
</gene>
<dbReference type="AlphaFoldDB" id="A0A177AZ82"/>
<evidence type="ECO:0000313" key="1">
    <source>
        <dbReference type="EMBL" id="OAF67347.1"/>
    </source>
</evidence>
<reference evidence="1 2" key="1">
    <citation type="submission" date="2016-04" db="EMBL/GenBank/DDBJ databases">
        <title>The genome of Intoshia linei affirms orthonectids as highly simplified spiralians.</title>
        <authorList>
            <person name="Mikhailov K.V."/>
            <person name="Slusarev G.S."/>
            <person name="Nikitin M.A."/>
            <person name="Logacheva M.D."/>
            <person name="Penin A."/>
            <person name="Aleoshin V."/>
            <person name="Panchin Y.V."/>
        </authorList>
    </citation>
    <scope>NUCLEOTIDE SEQUENCE [LARGE SCALE GENOMIC DNA]</scope>
    <source>
        <strain evidence="1">Intl2013</strain>
        <tissue evidence="1">Whole animal</tissue>
    </source>
</reference>
<dbReference type="Proteomes" id="UP000078046">
    <property type="component" value="Unassembled WGS sequence"/>
</dbReference>
<protein>
    <submittedName>
        <fullName evidence="1">Uncharacterized protein</fullName>
    </submittedName>
</protein>